<accession>A0A0F4YYC3</accession>
<evidence type="ECO:0000256" key="2">
    <source>
        <dbReference type="ARBA" id="ARBA00006809"/>
    </source>
</evidence>
<evidence type="ECO:0000256" key="3">
    <source>
        <dbReference type="ARBA" id="ARBA00023242"/>
    </source>
</evidence>
<dbReference type="GO" id="GO:0003887">
    <property type="term" value="F:DNA-directed DNA polymerase activity"/>
    <property type="evidence" value="ECO:0007669"/>
    <property type="project" value="UniProtKB-KW"/>
</dbReference>
<dbReference type="GO" id="GO:0000182">
    <property type="term" value="F:rDNA binding"/>
    <property type="evidence" value="ECO:0007669"/>
    <property type="project" value="TreeGrafter"/>
</dbReference>
<proteinExistence type="inferred from homology"/>
<evidence type="ECO:0000313" key="6">
    <source>
        <dbReference type="Proteomes" id="UP000053958"/>
    </source>
</evidence>
<feature type="compositionally biased region" description="Acidic residues" evidence="4">
    <location>
        <begin position="749"/>
        <end position="773"/>
    </location>
</feature>
<keyword evidence="3" id="KW-0539">Nucleus</keyword>
<dbReference type="SUPFAM" id="SSF48371">
    <property type="entry name" value="ARM repeat"/>
    <property type="match status" value="1"/>
</dbReference>
<protein>
    <submittedName>
        <fullName evidence="5">DNA-directed DNA polymerase</fullName>
        <ecNumber evidence="5">2.7.7.7</ecNumber>
    </submittedName>
</protein>
<keyword evidence="6" id="KW-1185">Reference proteome</keyword>
<dbReference type="PANTHER" id="PTHR13213">
    <property type="entry name" value="MYB-BINDING PROTEIN 1A FAMILY MEMBER"/>
    <property type="match status" value="1"/>
</dbReference>
<dbReference type="EC" id="2.7.7.7" evidence="5"/>
<dbReference type="GO" id="GO:0006355">
    <property type="term" value="P:regulation of DNA-templated transcription"/>
    <property type="evidence" value="ECO:0007669"/>
    <property type="project" value="InterPro"/>
</dbReference>
<evidence type="ECO:0000256" key="1">
    <source>
        <dbReference type="ARBA" id="ARBA00004123"/>
    </source>
</evidence>
<feature type="region of interest" description="Disordered" evidence="4">
    <location>
        <begin position="714"/>
        <end position="773"/>
    </location>
</feature>
<dbReference type="InterPro" id="IPR007015">
    <property type="entry name" value="DNA_pol_V/MYBBP1A"/>
</dbReference>
<sequence length="1017" mass="113148">MSQNAGSSRKRRREPYNVDVKLVEIYEDLANEKDEIRLKAAQELVSRFTPEAKPTDEQIQKALQRLFRGLCSGRKAARVGFSIALTEVLAQVFSSSRKSDSTEVNISKVLEIWESVSDAGGSESGQEHRDHHFGRLFGAEAIIKSSILFKPDVPFNEWTRLLTLIVDLAKKKPWLREECGWVIYRGIYDLAVQKADVKFVEAAVDHLCSNELARTPEAVAVWLAAKDLFPNAKLPKDVWKHDDPLDAREKSVLAKVMKESSSGGDESNKDANSTKTPATSSVWTSKLHFAWDAVLTRIYDAKPSQGKSKDKPSKSSRISFVDFWIEVVDNGLFAAASSEERKYWGFLVFIKALNEAPLHLASLVFTKNLVRCLMNQLAVEDRYLHRMAQKVAKAIHARVSKEPEFAAAAVNGLLGPSGSVNFDQITKTKTVDKIVVEATPDALKQIISLLERLIAVPGTTDGQAVSSRQSLAGLLLSIVRSRSSPGEEYQAIMEDILTVLVRFAYFVGQGDQAPHPPLSQATQEHFRTRINSCLNSLVSNSKDPAGLTYAVVRKIRDSAKSAEWGNFIIEMDDKVRESVDGAFKSLKKLSSKAKHAEKDQNISGIQAFRLLYSLTILQVYNGDADAVSMLDELGFCYSKFWGHKKSEKDEDTSDASNALVEILLSFASKPSQLFRRMSEQVFGVFADQVTADGLQSLTSVLDAKENLAGQQEMFEKQEDEDEEMVDVDDMDVDDDDVEVVDGHDHSEESASEESSDDESSSEDEEDDNEEDDEDLAAFDAKLAAALGTHRADQDLNAESSESDADMNDDEMEALDEQLAKVFKARREALNKKKEKKDAKDTMINFKNRVLDLLEIYVKKCHSSVLALDLILPLLRLTRRSTVKQLSQKASSVLREYTKLCKGSAVPSLRKTGSENDDSDDDDESGTEKSVWELLRAVHKEATLSGPPAHSSACSQASLLLVKVLVAHNRDNIPAIVDQYAETRKQQLLSNKCHVQPTFFTDWNNWCVSAGKQLKSQN</sequence>
<feature type="region of interest" description="Disordered" evidence="4">
    <location>
        <begin position="258"/>
        <end position="278"/>
    </location>
</feature>
<dbReference type="Pfam" id="PF04931">
    <property type="entry name" value="DNA_pol_phi"/>
    <property type="match status" value="1"/>
</dbReference>
<dbReference type="STRING" id="1408163.A0A0F4YYC3"/>
<evidence type="ECO:0000313" key="5">
    <source>
        <dbReference type="EMBL" id="KKA23110.1"/>
    </source>
</evidence>
<evidence type="ECO:0000256" key="4">
    <source>
        <dbReference type="SAM" id="MobiDB-lite"/>
    </source>
</evidence>
<feature type="compositionally biased region" description="Polar residues" evidence="4">
    <location>
        <begin position="259"/>
        <end position="278"/>
    </location>
</feature>
<reference evidence="5 6" key="1">
    <citation type="submission" date="2015-04" db="EMBL/GenBank/DDBJ databases">
        <authorList>
            <person name="Heijne W.H."/>
            <person name="Fedorova N.D."/>
            <person name="Nierman W.C."/>
            <person name="Vollebregt A.W."/>
            <person name="Zhao Z."/>
            <person name="Wu L."/>
            <person name="Kumar M."/>
            <person name="Stam H."/>
            <person name="van den Berg M.A."/>
            <person name="Pel H.J."/>
        </authorList>
    </citation>
    <scope>NUCLEOTIDE SEQUENCE [LARGE SCALE GENOMIC DNA]</scope>
    <source>
        <strain evidence="5 6">CBS 393.64</strain>
    </source>
</reference>
<dbReference type="GeneID" id="25315187"/>
<dbReference type="GO" id="GO:0005730">
    <property type="term" value="C:nucleolus"/>
    <property type="evidence" value="ECO:0007669"/>
    <property type="project" value="InterPro"/>
</dbReference>
<dbReference type="AlphaFoldDB" id="A0A0F4YYC3"/>
<feature type="compositionally biased region" description="Acidic residues" evidence="4">
    <location>
        <begin position="717"/>
        <end position="739"/>
    </location>
</feature>
<dbReference type="OrthoDB" id="342531at2759"/>
<keyword evidence="5" id="KW-0548">Nucleotidyltransferase</keyword>
<comment type="similarity">
    <text evidence="2">Belongs to the MYBBP1A family.</text>
</comment>
<dbReference type="InterPro" id="IPR016024">
    <property type="entry name" value="ARM-type_fold"/>
</dbReference>
<comment type="subcellular location">
    <subcellularLocation>
        <location evidence="1">Nucleus</location>
    </subcellularLocation>
</comment>
<dbReference type="PANTHER" id="PTHR13213:SF2">
    <property type="entry name" value="MYB-BINDING PROTEIN 1A"/>
    <property type="match status" value="1"/>
</dbReference>
<name>A0A0F4YYC3_RASE3</name>
<comment type="caution">
    <text evidence="5">The sequence shown here is derived from an EMBL/GenBank/DDBJ whole genome shotgun (WGS) entry which is preliminary data.</text>
</comment>
<keyword evidence="5" id="KW-0808">Transferase</keyword>
<gene>
    <name evidence="5" type="ORF">T310_2836</name>
</gene>
<dbReference type="EMBL" id="LASV01000111">
    <property type="protein sequence ID" value="KKA23110.1"/>
    <property type="molecule type" value="Genomic_DNA"/>
</dbReference>
<dbReference type="RefSeq" id="XP_013329722.1">
    <property type="nucleotide sequence ID" value="XM_013474268.1"/>
</dbReference>
<organism evidence="5 6">
    <name type="scientific">Rasamsonia emersonii (strain ATCC 16479 / CBS 393.64 / IMI 116815)</name>
    <dbReference type="NCBI Taxonomy" id="1408163"/>
    <lineage>
        <taxon>Eukaryota</taxon>
        <taxon>Fungi</taxon>
        <taxon>Dikarya</taxon>
        <taxon>Ascomycota</taxon>
        <taxon>Pezizomycotina</taxon>
        <taxon>Eurotiomycetes</taxon>
        <taxon>Eurotiomycetidae</taxon>
        <taxon>Eurotiales</taxon>
        <taxon>Trichocomaceae</taxon>
        <taxon>Rasamsonia</taxon>
    </lineage>
</organism>
<dbReference type="Proteomes" id="UP000053958">
    <property type="component" value="Unassembled WGS sequence"/>
</dbReference>
<keyword evidence="5" id="KW-0239">DNA-directed DNA polymerase</keyword>